<dbReference type="EMBL" id="JXTI01000082">
    <property type="protein sequence ID" value="KWX13134.1"/>
    <property type="molecule type" value="Genomic_DNA"/>
</dbReference>
<dbReference type="PANTHER" id="PTHR12176">
    <property type="entry name" value="SAM-DEPENDENT METHYLTRANSFERASE SUPERFAMILY PROTEIN"/>
    <property type="match status" value="1"/>
</dbReference>
<dbReference type="OrthoDB" id="47276at2759"/>
<dbReference type="InterPro" id="IPR029063">
    <property type="entry name" value="SAM-dependent_MTases_sf"/>
</dbReference>
<evidence type="ECO:0000256" key="3">
    <source>
        <dbReference type="ARBA" id="ARBA00022679"/>
    </source>
</evidence>
<feature type="domain" description="Methyltransferase type 11" evidence="4">
    <location>
        <begin position="37"/>
        <end position="137"/>
    </location>
</feature>
<sequence>MLPCLTGGFPEDDLCDYADLSRLIKEHVPDQRTEIADLGCGYSGMLLSLYSQGYHFLTGIDIDYAIISKLSEKTKAIESIDWRAGDIRSLFFPNESFGCVLLKNVFSMDTLHIDICSIVEAIHEAHRILCHNGVLICISTLSPDYISTVFQGPGLTWTLASLYTSDALAATVNRPAPRTPHTVAVFRKP</sequence>
<organism evidence="5 6">
    <name type="scientific">Giardia duodenalis assemblage B</name>
    <dbReference type="NCBI Taxonomy" id="1394984"/>
    <lineage>
        <taxon>Eukaryota</taxon>
        <taxon>Metamonada</taxon>
        <taxon>Diplomonadida</taxon>
        <taxon>Hexamitidae</taxon>
        <taxon>Giardiinae</taxon>
        <taxon>Giardia</taxon>
    </lineage>
</organism>
<dbReference type="VEuPathDB" id="GiardiaDB:QR46_2879"/>
<dbReference type="Pfam" id="PF08241">
    <property type="entry name" value="Methyltransf_11"/>
    <property type="match status" value="1"/>
</dbReference>
<evidence type="ECO:0000256" key="2">
    <source>
        <dbReference type="ARBA" id="ARBA00022603"/>
    </source>
</evidence>
<dbReference type="SUPFAM" id="SSF53335">
    <property type="entry name" value="S-adenosyl-L-methionine-dependent methyltransferases"/>
    <property type="match status" value="1"/>
</dbReference>
<keyword evidence="3" id="KW-0808">Transferase</keyword>
<dbReference type="Proteomes" id="UP000070089">
    <property type="component" value="Unassembled WGS sequence"/>
</dbReference>
<dbReference type="InterPro" id="IPR051419">
    <property type="entry name" value="Lys/N-term_MeTrsfase_sf"/>
</dbReference>
<evidence type="ECO:0000313" key="5">
    <source>
        <dbReference type="EMBL" id="KWX13134.1"/>
    </source>
</evidence>
<dbReference type="CDD" id="cd02440">
    <property type="entry name" value="AdoMet_MTases"/>
    <property type="match status" value="1"/>
</dbReference>
<comment type="similarity">
    <text evidence="1">Belongs to the methyltransferase superfamily.</text>
</comment>
<gene>
    <name evidence="5" type="ORF">QR46_2879</name>
</gene>
<evidence type="ECO:0000259" key="4">
    <source>
        <dbReference type="Pfam" id="PF08241"/>
    </source>
</evidence>
<dbReference type="GO" id="GO:0008757">
    <property type="term" value="F:S-adenosylmethionine-dependent methyltransferase activity"/>
    <property type="evidence" value="ECO:0007669"/>
    <property type="project" value="InterPro"/>
</dbReference>
<evidence type="ECO:0000313" key="6">
    <source>
        <dbReference type="Proteomes" id="UP000070089"/>
    </source>
</evidence>
<comment type="caution">
    <text evidence="5">The sequence shown here is derived from an EMBL/GenBank/DDBJ whole genome shotgun (WGS) entry which is preliminary data.</text>
</comment>
<dbReference type="PANTHER" id="PTHR12176:SF80">
    <property type="entry name" value="EEF1A LYSINE METHYLTRANSFERASE 4"/>
    <property type="match status" value="1"/>
</dbReference>
<name>A0A132NSP6_GIAIN</name>
<keyword evidence="2" id="KW-0489">Methyltransferase</keyword>
<protein>
    <recommendedName>
        <fullName evidence="4">Methyltransferase type 11 domain-containing protein</fullName>
    </recommendedName>
</protein>
<reference evidence="5 6" key="1">
    <citation type="journal article" date="2015" name="Mol. Biochem. Parasitol.">
        <title>Identification of polymorphic genes for use in assemblage B genotyping assays through comparative genomics of multiple assemblage B Giardia duodenalis isolates.</title>
        <authorList>
            <person name="Wielinga C."/>
            <person name="Thompson R.C."/>
            <person name="Monis P."/>
            <person name="Ryan U."/>
        </authorList>
    </citation>
    <scope>NUCLEOTIDE SEQUENCE [LARGE SCALE GENOMIC DNA]</scope>
    <source>
        <strain evidence="5 6">BAH15c1</strain>
    </source>
</reference>
<dbReference type="AlphaFoldDB" id="A0A132NSP6"/>
<dbReference type="InterPro" id="IPR013216">
    <property type="entry name" value="Methyltransf_11"/>
</dbReference>
<dbReference type="GO" id="GO:0032259">
    <property type="term" value="P:methylation"/>
    <property type="evidence" value="ECO:0007669"/>
    <property type="project" value="UniProtKB-KW"/>
</dbReference>
<evidence type="ECO:0000256" key="1">
    <source>
        <dbReference type="ARBA" id="ARBA00008361"/>
    </source>
</evidence>
<proteinExistence type="inferred from homology"/>
<dbReference type="Gene3D" id="3.40.50.150">
    <property type="entry name" value="Vaccinia Virus protein VP39"/>
    <property type="match status" value="1"/>
</dbReference>
<accession>A0A132NSP6</accession>